<dbReference type="Proteomes" id="UP000316562">
    <property type="component" value="Unassembled WGS sequence"/>
</dbReference>
<keyword evidence="7 10" id="KW-0067">ATP-binding</keyword>
<comment type="caution">
    <text evidence="14">The sequence shown here is derived from an EMBL/GenBank/DDBJ whole genome shotgun (WGS) entry which is preliminary data.</text>
</comment>
<evidence type="ECO:0000256" key="8">
    <source>
        <dbReference type="ARBA" id="ARBA00022842"/>
    </source>
</evidence>
<protein>
    <recommendedName>
        <fullName evidence="10">tRNA dimethylallyltransferase</fullName>
        <ecNumber evidence="10">2.5.1.75</ecNumber>
    </recommendedName>
    <alternativeName>
        <fullName evidence="10">Dimethylallyl diphosphate:tRNA dimethylallyltransferase</fullName>
        <shortName evidence="10">DMAPP:tRNA dimethylallyltransferase</shortName>
        <shortName evidence="10">DMATase</shortName>
    </alternativeName>
    <alternativeName>
        <fullName evidence="10">Isopentenyl-diphosphate:tRNA isopentenyltransferase</fullName>
        <shortName evidence="10">IPP transferase</shortName>
        <shortName evidence="10">IPPT</shortName>
        <shortName evidence="10">IPTase</shortName>
    </alternativeName>
</protein>
<evidence type="ECO:0000256" key="6">
    <source>
        <dbReference type="ARBA" id="ARBA00022741"/>
    </source>
</evidence>
<comment type="similarity">
    <text evidence="3 10 13">Belongs to the IPP transferase family.</text>
</comment>
<reference evidence="14 15" key="1">
    <citation type="journal article" date="2019" name="ISME J.">
        <title>Insights into ecological role of a new deltaproteobacterial order Candidatus Acidulodesulfobacterales by metagenomics and metatranscriptomics.</title>
        <authorList>
            <person name="Tan S."/>
            <person name="Liu J."/>
            <person name="Fang Y."/>
            <person name="Hedlund B.P."/>
            <person name="Lian Z.H."/>
            <person name="Huang L.Y."/>
            <person name="Li J.T."/>
            <person name="Huang L.N."/>
            <person name="Li W.J."/>
            <person name="Jiang H.C."/>
            <person name="Dong H.L."/>
            <person name="Shu W.S."/>
        </authorList>
    </citation>
    <scope>NUCLEOTIDE SEQUENCE [LARGE SCALE GENOMIC DNA]</scope>
    <source>
        <strain evidence="14">AP2</strain>
    </source>
</reference>
<dbReference type="Gene3D" id="3.40.50.300">
    <property type="entry name" value="P-loop containing nucleotide triphosphate hydrolases"/>
    <property type="match status" value="1"/>
</dbReference>
<evidence type="ECO:0000256" key="7">
    <source>
        <dbReference type="ARBA" id="ARBA00022840"/>
    </source>
</evidence>
<dbReference type="HAMAP" id="MF_00185">
    <property type="entry name" value="IPP_trans"/>
    <property type="match status" value="1"/>
</dbReference>
<dbReference type="GO" id="GO:0006400">
    <property type="term" value="P:tRNA modification"/>
    <property type="evidence" value="ECO:0007669"/>
    <property type="project" value="TreeGrafter"/>
</dbReference>
<dbReference type="GO" id="GO:0005524">
    <property type="term" value="F:ATP binding"/>
    <property type="evidence" value="ECO:0007669"/>
    <property type="project" value="UniProtKB-UniRule"/>
</dbReference>
<keyword evidence="4 10" id="KW-0808">Transferase</keyword>
<evidence type="ECO:0000256" key="4">
    <source>
        <dbReference type="ARBA" id="ARBA00022679"/>
    </source>
</evidence>
<dbReference type="SUPFAM" id="SSF52540">
    <property type="entry name" value="P-loop containing nucleoside triphosphate hydrolases"/>
    <property type="match status" value="2"/>
</dbReference>
<comment type="cofactor">
    <cofactor evidence="1 10">
        <name>Mg(2+)</name>
        <dbReference type="ChEBI" id="CHEBI:18420"/>
    </cofactor>
</comment>
<evidence type="ECO:0000313" key="15">
    <source>
        <dbReference type="Proteomes" id="UP000316562"/>
    </source>
</evidence>
<gene>
    <name evidence="10 14" type="primary">miaA</name>
    <name evidence="14" type="ORF">EVJ46_06945</name>
</gene>
<evidence type="ECO:0000256" key="13">
    <source>
        <dbReference type="RuleBase" id="RU003785"/>
    </source>
</evidence>
<dbReference type="EMBL" id="SGBC01000003">
    <property type="protein sequence ID" value="RZD15929.1"/>
    <property type="molecule type" value="Genomic_DNA"/>
</dbReference>
<comment type="function">
    <text evidence="2 10 12">Catalyzes the transfer of a dimethylallyl group onto the adenine at position 37 in tRNAs that read codons beginning with uridine, leading to the formation of N6-(dimethylallyl)adenosine (i(6)A).</text>
</comment>
<evidence type="ECO:0000256" key="1">
    <source>
        <dbReference type="ARBA" id="ARBA00001946"/>
    </source>
</evidence>
<keyword evidence="5 10" id="KW-0819">tRNA processing</keyword>
<dbReference type="GO" id="GO:0052381">
    <property type="term" value="F:tRNA dimethylallyltransferase activity"/>
    <property type="evidence" value="ECO:0007669"/>
    <property type="project" value="UniProtKB-UniRule"/>
</dbReference>
<evidence type="ECO:0000256" key="9">
    <source>
        <dbReference type="ARBA" id="ARBA00049563"/>
    </source>
</evidence>
<dbReference type="Gene3D" id="1.10.20.140">
    <property type="match status" value="1"/>
</dbReference>
<accession>A0A519BFA1</accession>
<dbReference type="InterPro" id="IPR027417">
    <property type="entry name" value="P-loop_NTPase"/>
</dbReference>
<comment type="caution">
    <text evidence="10">Lacks conserved residue(s) required for the propagation of feature annotation.</text>
</comment>
<evidence type="ECO:0000313" key="14">
    <source>
        <dbReference type="EMBL" id="RZD15929.1"/>
    </source>
</evidence>
<comment type="subunit">
    <text evidence="10">Monomer.</text>
</comment>
<dbReference type="EC" id="2.5.1.75" evidence="10"/>
<comment type="catalytic activity">
    <reaction evidence="9 10 11">
        <text>adenosine(37) in tRNA + dimethylallyl diphosphate = N(6)-dimethylallyladenosine(37) in tRNA + diphosphate</text>
        <dbReference type="Rhea" id="RHEA:26482"/>
        <dbReference type="Rhea" id="RHEA-COMP:10162"/>
        <dbReference type="Rhea" id="RHEA-COMP:10375"/>
        <dbReference type="ChEBI" id="CHEBI:33019"/>
        <dbReference type="ChEBI" id="CHEBI:57623"/>
        <dbReference type="ChEBI" id="CHEBI:74411"/>
        <dbReference type="ChEBI" id="CHEBI:74415"/>
        <dbReference type="EC" id="2.5.1.75"/>
    </reaction>
</comment>
<evidence type="ECO:0000256" key="11">
    <source>
        <dbReference type="RuleBase" id="RU003783"/>
    </source>
</evidence>
<sequence length="314" mass="35960">MDNNKKQKIVILGGPTCSGKTGSSLRLAQIYPLEVVNYDSLCFYKYFDIGSAKPEKSEMLAVKHHLIDIKFPDESYNAFDFSNDASSVILNIINNGNLPLFAGGTGLYTRALIYGLSPIPAISGDEIRKKLSESIKEEGAEKFYEKLREVDPEYAMRISSNDKSRIIRAMEVFYHTGRPLSYFINLNPFKEPAYDFINIIFIPNREILKKRIEERTKDIIHNGLIEETEKILNMGYSSDLKPFNSIGYKETLMYLNGVIPSKNELFSEIVKATMQYAKRQITWFRKSVNAVFIETINEDERLSIIKKNIDIFLA</sequence>
<evidence type="ECO:0000256" key="12">
    <source>
        <dbReference type="RuleBase" id="RU003784"/>
    </source>
</evidence>
<keyword evidence="8 10" id="KW-0460">Magnesium</keyword>
<proteinExistence type="inferred from homology"/>
<dbReference type="AlphaFoldDB" id="A0A519BFA1"/>
<dbReference type="InterPro" id="IPR039657">
    <property type="entry name" value="Dimethylallyltransferase"/>
</dbReference>
<dbReference type="PANTHER" id="PTHR11088">
    <property type="entry name" value="TRNA DIMETHYLALLYLTRANSFERASE"/>
    <property type="match status" value="1"/>
</dbReference>
<name>A0A519BFA1_ACIG2</name>
<keyword evidence="6 10" id="KW-0547">Nucleotide-binding</keyword>
<dbReference type="PANTHER" id="PTHR11088:SF60">
    <property type="entry name" value="TRNA DIMETHYLALLYLTRANSFERASE"/>
    <property type="match status" value="1"/>
</dbReference>
<feature type="binding site" evidence="10">
    <location>
        <begin position="16"/>
        <end position="21"/>
    </location>
    <ligand>
        <name>substrate</name>
    </ligand>
</feature>
<organism evidence="14 15">
    <name type="scientific">Acididesulfobacter guangdongensis</name>
    <dbReference type="NCBI Taxonomy" id="2597225"/>
    <lineage>
        <taxon>Bacteria</taxon>
        <taxon>Deltaproteobacteria</taxon>
        <taxon>Candidatus Acidulodesulfobacterales</taxon>
        <taxon>Candidatus Acididesulfobacter</taxon>
    </lineage>
</organism>
<feature type="site" description="Interaction with substrate tRNA" evidence="10">
    <location>
        <position position="105"/>
    </location>
</feature>
<evidence type="ECO:0000256" key="10">
    <source>
        <dbReference type="HAMAP-Rule" id="MF_00185"/>
    </source>
</evidence>
<feature type="site" description="Interaction with substrate tRNA" evidence="10">
    <location>
        <position position="128"/>
    </location>
</feature>
<evidence type="ECO:0000256" key="3">
    <source>
        <dbReference type="ARBA" id="ARBA00005842"/>
    </source>
</evidence>
<dbReference type="NCBIfam" id="TIGR00174">
    <property type="entry name" value="miaA"/>
    <property type="match status" value="1"/>
</dbReference>
<evidence type="ECO:0000256" key="5">
    <source>
        <dbReference type="ARBA" id="ARBA00022694"/>
    </source>
</evidence>
<evidence type="ECO:0000256" key="2">
    <source>
        <dbReference type="ARBA" id="ARBA00003213"/>
    </source>
</evidence>
<dbReference type="Pfam" id="PF01715">
    <property type="entry name" value="IPPT"/>
    <property type="match status" value="1"/>
</dbReference>
<feature type="binding site" evidence="10">
    <location>
        <begin position="14"/>
        <end position="21"/>
    </location>
    <ligand>
        <name>ATP</name>
        <dbReference type="ChEBI" id="CHEBI:30616"/>
    </ligand>
</feature>
<dbReference type="InterPro" id="IPR018022">
    <property type="entry name" value="IPT"/>
</dbReference>
<feature type="region of interest" description="Interaction with substrate tRNA" evidence="10">
    <location>
        <begin position="39"/>
        <end position="42"/>
    </location>
</feature>